<comment type="caution">
    <text evidence="3">The sequence shown here is derived from an EMBL/GenBank/DDBJ whole genome shotgun (WGS) entry which is preliminary data.</text>
</comment>
<dbReference type="RefSeq" id="XP_066627971.1">
    <property type="nucleotide sequence ID" value="XM_066781688.1"/>
</dbReference>
<dbReference type="EMBL" id="JAJVCZ030000012">
    <property type="protein sequence ID" value="KAL0253327.1"/>
    <property type="molecule type" value="Genomic_DNA"/>
</dbReference>
<evidence type="ECO:0000313" key="3">
    <source>
        <dbReference type="EMBL" id="KAL0253327.1"/>
    </source>
</evidence>
<protein>
    <recommendedName>
        <fullName evidence="2">DUF7924 domain-containing protein</fullName>
    </recommendedName>
</protein>
<evidence type="ECO:0000256" key="1">
    <source>
        <dbReference type="SAM" id="MobiDB-lite"/>
    </source>
</evidence>
<feature type="compositionally biased region" description="Polar residues" evidence="1">
    <location>
        <begin position="80"/>
        <end position="98"/>
    </location>
</feature>
<feature type="compositionally biased region" description="Low complexity" evidence="1">
    <location>
        <begin position="146"/>
        <end position="162"/>
    </location>
</feature>
<organism evidence="3 4">
    <name type="scientific">Diplodia seriata</name>
    <dbReference type="NCBI Taxonomy" id="420778"/>
    <lineage>
        <taxon>Eukaryota</taxon>
        <taxon>Fungi</taxon>
        <taxon>Dikarya</taxon>
        <taxon>Ascomycota</taxon>
        <taxon>Pezizomycotina</taxon>
        <taxon>Dothideomycetes</taxon>
        <taxon>Dothideomycetes incertae sedis</taxon>
        <taxon>Botryosphaeriales</taxon>
        <taxon>Botryosphaeriaceae</taxon>
        <taxon>Diplodia</taxon>
    </lineage>
</organism>
<proteinExistence type="predicted"/>
<dbReference type="PANTHER" id="PTHR42470:SF2">
    <property type="match status" value="1"/>
</dbReference>
<accession>A0ABR3BYF7</accession>
<dbReference type="InterPro" id="IPR057684">
    <property type="entry name" value="DUF7924"/>
</dbReference>
<reference evidence="3 4" key="1">
    <citation type="submission" date="2024-02" db="EMBL/GenBank/DDBJ databases">
        <title>De novo assembly and annotation of 12 fungi associated with fruit tree decline syndrome in Ontario, Canada.</title>
        <authorList>
            <person name="Sulman M."/>
            <person name="Ellouze W."/>
            <person name="Ilyukhin E."/>
        </authorList>
    </citation>
    <scope>NUCLEOTIDE SEQUENCE [LARGE SCALE GENOMIC DNA]</scope>
    <source>
        <strain evidence="3 4">FDS-637</strain>
    </source>
</reference>
<dbReference type="GeneID" id="92014385"/>
<gene>
    <name evidence="3" type="ORF">SLS55_010300</name>
</gene>
<dbReference type="Proteomes" id="UP001430584">
    <property type="component" value="Unassembled WGS sequence"/>
</dbReference>
<keyword evidence="4" id="KW-1185">Reference proteome</keyword>
<feature type="region of interest" description="Disordered" evidence="1">
    <location>
        <begin position="1"/>
        <end position="200"/>
    </location>
</feature>
<evidence type="ECO:0000259" key="2">
    <source>
        <dbReference type="Pfam" id="PF25545"/>
    </source>
</evidence>
<dbReference type="Pfam" id="PF25545">
    <property type="entry name" value="DUF7924"/>
    <property type="match status" value="1"/>
</dbReference>
<name>A0ABR3BYF7_9PEZI</name>
<evidence type="ECO:0000313" key="4">
    <source>
        <dbReference type="Proteomes" id="UP001430584"/>
    </source>
</evidence>
<sequence>MGRQRRSQAKPQPEPASQPAKAKTTRRGALDNPQAPRRRSSRIQALKHQALKPQPSKPQPPKPQPKKSKQTTKTQRQQKNKVSILTNASKQASKSNPASKPKPTPRKRKRSLDRPSKLTTGPEESQKVLPRSSRAVKQPAVAQNQPTTIAAGGTAPASTPSGNRTTEWVLSNADPPRDQMAMARPQNRSVRKLAKPAGSSLRNEFQMDSAQASLNGVSENGDSTRATTERTKKTKEIYRRKVCREILKRGNDKVRLFMAENELFTSRRGPTHGLNTESEAWIGKLQRRTRKNPDDARYQTKTLTRKLLRLQPKNEVAVIQTIHDLVCPVAEDLADLHLDDEELGDNYDLLADLWDEPWGKVPSLPGFGVPRPDYCVGFSLSAFGEEQRKKLEVIADEKKFLLPTPLMYFPFLTCEAKSWQQSIDIAENQNAYDIFVAVQAMVELFRTAKYDVNGKFLAFSVSYRHDQAYWHAYYPVINGERTDICRRALCKPYLSPADCDDSWKSWNLARNVYELWAPQLFRCLCEAIDSVQLAIPPAEPVNVEQAQEPPPSSVGDRMDTRSEATARQYPMSVDDFGDGSRGGCDGLEELPPVKRTRVN</sequence>
<feature type="region of interest" description="Disordered" evidence="1">
    <location>
        <begin position="541"/>
        <end position="599"/>
    </location>
</feature>
<dbReference type="PANTHER" id="PTHR42470">
    <property type="entry name" value="VAST DOMAIN-CONTAINING PROTEIN"/>
    <property type="match status" value="1"/>
</dbReference>
<feature type="domain" description="DUF7924" evidence="2">
    <location>
        <begin position="306"/>
        <end position="528"/>
    </location>
</feature>